<evidence type="ECO:0000256" key="4">
    <source>
        <dbReference type="ARBA" id="ARBA00023136"/>
    </source>
</evidence>
<dbReference type="Proteomes" id="UP000439903">
    <property type="component" value="Unassembled WGS sequence"/>
</dbReference>
<evidence type="ECO:0000256" key="5">
    <source>
        <dbReference type="SAM" id="Phobius"/>
    </source>
</evidence>
<dbReference type="InterPro" id="IPR002293">
    <property type="entry name" value="AA/rel_permease1"/>
</dbReference>
<name>A0A8H3WXJ7_GIGMA</name>
<reference evidence="6 7" key="1">
    <citation type="journal article" date="2019" name="Environ. Microbiol.">
        <title>At the nexus of three kingdoms: the genome of the mycorrhizal fungus Gigaspora margarita provides insights into plant, endobacterial and fungal interactions.</title>
        <authorList>
            <person name="Venice F."/>
            <person name="Ghignone S."/>
            <person name="Salvioli di Fossalunga A."/>
            <person name="Amselem J."/>
            <person name="Novero M."/>
            <person name="Xianan X."/>
            <person name="Sedzielewska Toro K."/>
            <person name="Morin E."/>
            <person name="Lipzen A."/>
            <person name="Grigoriev I.V."/>
            <person name="Henrissat B."/>
            <person name="Martin F.M."/>
            <person name="Bonfante P."/>
        </authorList>
    </citation>
    <scope>NUCLEOTIDE SEQUENCE [LARGE SCALE GENOMIC DNA]</scope>
    <source>
        <strain evidence="6 7">BEG34</strain>
    </source>
</reference>
<dbReference type="InterPro" id="IPR050598">
    <property type="entry name" value="AminoAcid_Transporter"/>
</dbReference>
<comment type="subcellular location">
    <subcellularLocation>
        <location evidence="1">Membrane</location>
        <topology evidence="1">Multi-pass membrane protein</topology>
    </subcellularLocation>
</comment>
<dbReference type="PANTHER" id="PTHR11785:SF353">
    <property type="entry name" value="METHIONINE TRANSPORTER (EUROFUNG)"/>
    <property type="match status" value="1"/>
</dbReference>
<feature type="transmembrane region" description="Helical" evidence="5">
    <location>
        <begin position="199"/>
        <end position="218"/>
    </location>
</feature>
<evidence type="ECO:0000313" key="7">
    <source>
        <dbReference type="Proteomes" id="UP000439903"/>
    </source>
</evidence>
<feature type="transmembrane region" description="Helical" evidence="5">
    <location>
        <begin position="361"/>
        <end position="381"/>
    </location>
</feature>
<accession>A0A8H3WXJ7</accession>
<feature type="transmembrane region" description="Helical" evidence="5">
    <location>
        <begin position="250"/>
        <end position="270"/>
    </location>
</feature>
<keyword evidence="4 5" id="KW-0472">Membrane</keyword>
<feature type="transmembrane region" description="Helical" evidence="5">
    <location>
        <begin position="329"/>
        <end position="349"/>
    </location>
</feature>
<dbReference type="Gene3D" id="1.20.1740.10">
    <property type="entry name" value="Amino acid/polyamine transporter I"/>
    <property type="match status" value="2"/>
</dbReference>
<feature type="transmembrane region" description="Helical" evidence="5">
    <location>
        <begin position="55"/>
        <end position="75"/>
    </location>
</feature>
<evidence type="ECO:0000256" key="1">
    <source>
        <dbReference type="ARBA" id="ARBA00004141"/>
    </source>
</evidence>
<comment type="caution">
    <text evidence="6">The sequence shown here is derived from an EMBL/GenBank/DDBJ whole genome shotgun (WGS) entry which is preliminary data.</text>
</comment>
<feature type="transmembrane region" description="Helical" evidence="5">
    <location>
        <begin position="393"/>
        <end position="413"/>
    </location>
</feature>
<evidence type="ECO:0000256" key="3">
    <source>
        <dbReference type="ARBA" id="ARBA00022989"/>
    </source>
</evidence>
<dbReference type="GO" id="GO:0015179">
    <property type="term" value="F:L-amino acid transmembrane transporter activity"/>
    <property type="evidence" value="ECO:0007669"/>
    <property type="project" value="TreeGrafter"/>
</dbReference>
<keyword evidence="7" id="KW-1185">Reference proteome</keyword>
<keyword evidence="2 5" id="KW-0812">Transmembrane</keyword>
<proteinExistence type="predicted"/>
<feature type="transmembrane region" description="Helical" evidence="5">
    <location>
        <begin position="302"/>
        <end position="323"/>
    </location>
</feature>
<keyword evidence="3 5" id="KW-1133">Transmembrane helix</keyword>
<sequence>MDEETSENTANQINFEKILGITGGVAYNINEIIGSGIFLTPGNVWRLTQSPGITLIFWIVGGLFSFLGSSVYALLSEMLPDGAGELLYLDETFPRPKRIIAQIFSHAMILVMRPASIVADSYVTSQYILFAIRGESGDYLDPKGYFSKDFIDQRTFPVQVGSYGDAMLQVLFAYEGWNNVNYLTDELIKPKLVAMSNNYSVRIAFILYVLTNIAYITVVNPEDAVVRDDPSRIIAINFGNALIGETGKRLISILIAISSCGAVAAMIYSGSRIIVYGARKELIACQKFYELDERFNTPKNALLFQLAYCIILTIFFPTIWNIFLFFITTSLYLTILYHGISAISLVILQKNFPTIVSFFKAAILCASFLILIILMAIVTFFPLPATEDRKLHYIPYVISWSAIILGGIIPYLYGKFGNRLR</sequence>
<protein>
    <submittedName>
        <fullName evidence="6">High-affinity methionine permease</fullName>
    </submittedName>
</protein>
<evidence type="ECO:0000313" key="6">
    <source>
        <dbReference type="EMBL" id="KAF0366919.1"/>
    </source>
</evidence>
<dbReference type="PIRSF" id="PIRSF006060">
    <property type="entry name" value="AA_transporter"/>
    <property type="match status" value="1"/>
</dbReference>
<dbReference type="PANTHER" id="PTHR11785">
    <property type="entry name" value="AMINO ACID TRANSPORTER"/>
    <property type="match status" value="1"/>
</dbReference>
<dbReference type="EMBL" id="WTPW01002760">
    <property type="protein sequence ID" value="KAF0366919.1"/>
    <property type="molecule type" value="Genomic_DNA"/>
</dbReference>
<evidence type="ECO:0000256" key="2">
    <source>
        <dbReference type="ARBA" id="ARBA00022692"/>
    </source>
</evidence>
<dbReference type="OrthoDB" id="10062876at2759"/>
<organism evidence="6 7">
    <name type="scientific">Gigaspora margarita</name>
    <dbReference type="NCBI Taxonomy" id="4874"/>
    <lineage>
        <taxon>Eukaryota</taxon>
        <taxon>Fungi</taxon>
        <taxon>Fungi incertae sedis</taxon>
        <taxon>Mucoromycota</taxon>
        <taxon>Glomeromycotina</taxon>
        <taxon>Glomeromycetes</taxon>
        <taxon>Diversisporales</taxon>
        <taxon>Gigasporaceae</taxon>
        <taxon>Gigaspora</taxon>
    </lineage>
</organism>
<dbReference type="AlphaFoldDB" id="A0A8H3WXJ7"/>
<gene>
    <name evidence="6" type="ORF">F8M41_013567</name>
</gene>
<dbReference type="Pfam" id="PF13520">
    <property type="entry name" value="AA_permease_2"/>
    <property type="match status" value="2"/>
</dbReference>
<dbReference type="GO" id="GO:0016020">
    <property type="term" value="C:membrane"/>
    <property type="evidence" value="ECO:0007669"/>
    <property type="project" value="UniProtKB-SubCell"/>
</dbReference>